<feature type="coiled-coil region" evidence="1">
    <location>
        <begin position="193"/>
        <end position="227"/>
    </location>
</feature>
<dbReference type="HOGENOM" id="CLU_400685_0_0_1"/>
<accession>M2YTT0</accession>
<feature type="compositionally biased region" description="Basic and acidic residues" evidence="2">
    <location>
        <begin position="678"/>
        <end position="687"/>
    </location>
</feature>
<dbReference type="KEGG" id="pfj:MYCFIDRAFT_197950"/>
<feature type="compositionally biased region" description="Low complexity" evidence="2">
    <location>
        <begin position="1"/>
        <end position="27"/>
    </location>
</feature>
<keyword evidence="1" id="KW-0175">Coiled coil</keyword>
<keyword evidence="4" id="KW-1185">Reference proteome</keyword>
<dbReference type="RefSeq" id="XP_007928417.1">
    <property type="nucleotide sequence ID" value="XM_007930226.1"/>
</dbReference>
<feature type="region of interest" description="Disordered" evidence="2">
    <location>
        <begin position="562"/>
        <end position="687"/>
    </location>
</feature>
<feature type="coiled-coil region" evidence="1">
    <location>
        <begin position="293"/>
        <end position="356"/>
    </location>
</feature>
<dbReference type="GeneID" id="19335692"/>
<feature type="compositionally biased region" description="Basic and acidic residues" evidence="2">
    <location>
        <begin position="572"/>
        <end position="597"/>
    </location>
</feature>
<name>M2YTT0_PSEFD</name>
<dbReference type="VEuPathDB" id="FungiDB:MYCFIDRAFT_197950"/>
<organism evidence="3 4">
    <name type="scientific">Pseudocercospora fijiensis (strain CIRAD86)</name>
    <name type="common">Black leaf streak disease fungus</name>
    <name type="synonym">Mycosphaerella fijiensis</name>
    <dbReference type="NCBI Taxonomy" id="383855"/>
    <lineage>
        <taxon>Eukaryota</taxon>
        <taxon>Fungi</taxon>
        <taxon>Dikarya</taxon>
        <taxon>Ascomycota</taxon>
        <taxon>Pezizomycotina</taxon>
        <taxon>Dothideomycetes</taxon>
        <taxon>Dothideomycetidae</taxon>
        <taxon>Mycosphaerellales</taxon>
        <taxon>Mycosphaerellaceae</taxon>
        <taxon>Pseudocercospora</taxon>
    </lineage>
</organism>
<proteinExistence type="predicted"/>
<evidence type="ECO:0000313" key="3">
    <source>
        <dbReference type="EMBL" id="EME81150.1"/>
    </source>
</evidence>
<feature type="coiled-coil region" evidence="1">
    <location>
        <begin position="428"/>
        <end position="455"/>
    </location>
</feature>
<feature type="coiled-coil region" evidence="1">
    <location>
        <begin position="82"/>
        <end position="156"/>
    </location>
</feature>
<gene>
    <name evidence="3" type="ORF">MYCFIDRAFT_197950</name>
</gene>
<evidence type="ECO:0000256" key="1">
    <source>
        <dbReference type="SAM" id="Coils"/>
    </source>
</evidence>
<dbReference type="EMBL" id="KB446560">
    <property type="protein sequence ID" value="EME81150.1"/>
    <property type="molecule type" value="Genomic_DNA"/>
</dbReference>
<dbReference type="Proteomes" id="UP000016932">
    <property type="component" value="Unassembled WGS sequence"/>
</dbReference>
<feature type="region of interest" description="Disordered" evidence="2">
    <location>
        <begin position="1"/>
        <end position="59"/>
    </location>
</feature>
<sequence>MSGGSSRNSLRGMSSSGRRMIIRGPSRNDAPDNSQLSRSLFDRILGPGPRGSGPSRSGIAEKISRMYKLEDIMEGVETELRYNDLRTRYDNLNRSEQELQHSLKSKETRITDLEKQLEAESSKNYKIVYADLCTAHEKLKEKLQHLEKQNQGLCAIAASERLQKATEKAKCDEAHKPEVTALTEKHSTEFNARVQAERVAKEANEQLQTLKQRIQEIAIRARQVLDNENAARGKVEMALDEERSQCQVFSAQAAQRLQIGKGSRSRAEKALEDERVKRQIVTNNLELQLMGARVKAEKALKKENARFQNAEKAFQKRLCDSQEAFELCNKALEAEKEGHASQMAEMKAELDNQQREYFETIQHISAAMRDAQDKQRKNEVGLMSKICQLEKAFNGEKVSLAIMSEEFHRCEARIRDLYGKCMDWKSYSDEQNRQIQTLNQEKAELITKYEILEAKHHVEVKGLNKEADTLHDRFLKMFSKDRETRRALDEEKAKSSELEARLSDSEKKIELLIGDTTSLATNVLNLKASRVVACKVNDELELKLKQTSAQLSRALEQLNGYDFPEQSEDDTSSDKEPQEAAKGPDADTGSERNDTAERVGFLHKMIGVPIETQSDEVSERKSISQQSTEREKDAAVERGESEASESSIESDDDESDEEINSDEEFTVIEEPAVLSLNHDPEDAHRTS</sequence>
<dbReference type="AlphaFoldDB" id="M2YTT0"/>
<protein>
    <submittedName>
        <fullName evidence="3">Uncharacterized protein</fullName>
    </submittedName>
</protein>
<feature type="compositionally biased region" description="Basic and acidic residues" evidence="2">
    <location>
        <begin position="617"/>
        <end position="641"/>
    </location>
</feature>
<dbReference type="STRING" id="383855.M2YTT0"/>
<reference evidence="3 4" key="1">
    <citation type="journal article" date="2012" name="PLoS Pathog.">
        <title>Diverse lifestyles and strategies of plant pathogenesis encoded in the genomes of eighteen Dothideomycetes fungi.</title>
        <authorList>
            <person name="Ohm R.A."/>
            <person name="Feau N."/>
            <person name="Henrissat B."/>
            <person name="Schoch C.L."/>
            <person name="Horwitz B.A."/>
            <person name="Barry K.W."/>
            <person name="Condon B.J."/>
            <person name="Copeland A.C."/>
            <person name="Dhillon B."/>
            <person name="Glaser F."/>
            <person name="Hesse C.N."/>
            <person name="Kosti I."/>
            <person name="LaButti K."/>
            <person name="Lindquist E.A."/>
            <person name="Lucas S."/>
            <person name="Salamov A.A."/>
            <person name="Bradshaw R.E."/>
            <person name="Ciuffetti L."/>
            <person name="Hamelin R.C."/>
            <person name="Kema G.H.J."/>
            <person name="Lawrence C."/>
            <person name="Scott J.A."/>
            <person name="Spatafora J.W."/>
            <person name="Turgeon B.G."/>
            <person name="de Wit P.J.G.M."/>
            <person name="Zhong S."/>
            <person name="Goodwin S.B."/>
            <person name="Grigoriev I.V."/>
        </authorList>
    </citation>
    <scope>NUCLEOTIDE SEQUENCE [LARGE SCALE GENOMIC DNA]</scope>
    <source>
        <strain evidence="3 4">CIRAD86</strain>
    </source>
</reference>
<feature type="compositionally biased region" description="Acidic residues" evidence="2">
    <location>
        <begin position="648"/>
        <end position="667"/>
    </location>
</feature>
<evidence type="ECO:0000313" key="4">
    <source>
        <dbReference type="Proteomes" id="UP000016932"/>
    </source>
</evidence>
<evidence type="ECO:0000256" key="2">
    <source>
        <dbReference type="SAM" id="MobiDB-lite"/>
    </source>
</evidence>
<dbReference type="OrthoDB" id="10538165at2759"/>